<dbReference type="RefSeq" id="WP_006970854.1">
    <property type="nucleotide sequence ID" value="NZ_ABCS01000014.1"/>
</dbReference>
<evidence type="ECO:0000256" key="1">
    <source>
        <dbReference type="SAM" id="SignalP"/>
    </source>
</evidence>
<reference evidence="2 3" key="1">
    <citation type="submission" date="2007-06" db="EMBL/GenBank/DDBJ databases">
        <authorList>
            <person name="Shimkets L."/>
            <person name="Ferriera S."/>
            <person name="Johnson J."/>
            <person name="Kravitz S."/>
            <person name="Beeson K."/>
            <person name="Sutton G."/>
            <person name="Rogers Y.-H."/>
            <person name="Friedman R."/>
            <person name="Frazier M."/>
            <person name="Venter J.C."/>
        </authorList>
    </citation>
    <scope>NUCLEOTIDE SEQUENCE [LARGE SCALE GENOMIC DNA]</scope>
    <source>
        <strain evidence="2 3">SIR-1</strain>
    </source>
</reference>
<dbReference type="STRING" id="391625.PPSIR1_20644"/>
<keyword evidence="1" id="KW-0732">Signal</keyword>
<evidence type="ECO:0008006" key="4">
    <source>
        <dbReference type="Google" id="ProtNLM"/>
    </source>
</evidence>
<feature type="signal peptide" evidence="1">
    <location>
        <begin position="1"/>
        <end position="21"/>
    </location>
</feature>
<protein>
    <recommendedName>
        <fullName evidence="4">Lipoprotein</fullName>
    </recommendedName>
</protein>
<dbReference type="EMBL" id="ABCS01000014">
    <property type="protein sequence ID" value="EDM80074.1"/>
    <property type="molecule type" value="Genomic_DNA"/>
</dbReference>
<feature type="chain" id="PRO_5002697330" description="Lipoprotein" evidence="1">
    <location>
        <begin position="22"/>
        <end position="187"/>
    </location>
</feature>
<dbReference type="PROSITE" id="PS51257">
    <property type="entry name" value="PROKAR_LIPOPROTEIN"/>
    <property type="match status" value="1"/>
</dbReference>
<comment type="caution">
    <text evidence="2">The sequence shown here is derived from an EMBL/GenBank/DDBJ whole genome shotgun (WGS) entry which is preliminary data.</text>
</comment>
<evidence type="ECO:0000313" key="2">
    <source>
        <dbReference type="EMBL" id="EDM80074.1"/>
    </source>
</evidence>
<sequence>MLRLGSLTASLFFAAALSLTACDNGDDDGGTDEAADGSDGAEEGGVCGEEWAEKDGTTPSIMDIWGAPCTTDADCAAIPGGDGVCVDNIVGVYDLPGGYCAKLGCELPDTSTSFVPNAMDCDPNGGVSCAGIQGVYTICGLPCTSDSQCGREGYGCRIMPNIGAEGDEAYCLMNPDDCCTSASNECA</sequence>
<dbReference type="Proteomes" id="UP000005801">
    <property type="component" value="Unassembled WGS sequence"/>
</dbReference>
<name>A6G2A5_9BACT</name>
<keyword evidence="3" id="KW-1185">Reference proteome</keyword>
<evidence type="ECO:0000313" key="3">
    <source>
        <dbReference type="Proteomes" id="UP000005801"/>
    </source>
</evidence>
<organism evidence="2 3">
    <name type="scientific">Plesiocystis pacifica SIR-1</name>
    <dbReference type="NCBI Taxonomy" id="391625"/>
    <lineage>
        <taxon>Bacteria</taxon>
        <taxon>Pseudomonadati</taxon>
        <taxon>Myxococcota</taxon>
        <taxon>Polyangia</taxon>
        <taxon>Nannocystales</taxon>
        <taxon>Nannocystaceae</taxon>
        <taxon>Plesiocystis</taxon>
    </lineage>
</organism>
<gene>
    <name evidence="2" type="ORF">PPSIR1_20644</name>
</gene>
<dbReference type="AlphaFoldDB" id="A6G2A5"/>
<proteinExistence type="predicted"/>
<accession>A6G2A5</accession>
<dbReference type="OrthoDB" id="5517161at2"/>